<dbReference type="Gene3D" id="3.30.70.360">
    <property type="match status" value="1"/>
</dbReference>
<protein>
    <submittedName>
        <fullName evidence="2">Amidohydrolase</fullName>
    </submittedName>
</protein>
<dbReference type="InterPro" id="IPR011650">
    <property type="entry name" value="Peptidase_M20_dimer"/>
</dbReference>
<dbReference type="Gene3D" id="3.40.630.10">
    <property type="entry name" value="Zn peptidases"/>
    <property type="match status" value="1"/>
</dbReference>
<reference evidence="2 3" key="1">
    <citation type="submission" date="2018-04" db="EMBL/GenBank/DDBJ databases">
        <title>Genomic Encyclopedia of Type Strains, Phase IV (KMG-IV): sequencing the most valuable type-strain genomes for metagenomic binning, comparative biology and taxonomic classification.</title>
        <authorList>
            <person name="Goeker M."/>
        </authorList>
    </citation>
    <scope>NUCLEOTIDE SEQUENCE [LARGE SCALE GENOMIC DNA]</scope>
    <source>
        <strain evidence="2 3">DSM 20705</strain>
    </source>
</reference>
<dbReference type="EMBL" id="QEKV01000005">
    <property type="protein sequence ID" value="PVY94396.1"/>
    <property type="molecule type" value="Genomic_DNA"/>
</dbReference>
<feature type="domain" description="Peptidase M20 dimerisation" evidence="1">
    <location>
        <begin position="55"/>
        <end position="151"/>
    </location>
</feature>
<dbReference type="PANTHER" id="PTHR11014:SF63">
    <property type="entry name" value="METALLOPEPTIDASE, PUTATIVE (AFU_ORTHOLOGUE AFUA_6G09600)-RELATED"/>
    <property type="match status" value="1"/>
</dbReference>
<dbReference type="RefSeq" id="WP_281261755.1">
    <property type="nucleotide sequence ID" value="NZ_QEKV01000005.1"/>
</dbReference>
<organism evidence="2 3">
    <name type="scientific">Ezakiella coagulans</name>
    <dbReference type="NCBI Taxonomy" id="46507"/>
    <lineage>
        <taxon>Bacteria</taxon>
        <taxon>Bacillati</taxon>
        <taxon>Bacillota</taxon>
        <taxon>Tissierellia</taxon>
        <taxon>Ezakiella</taxon>
    </lineage>
</organism>
<dbReference type="Pfam" id="PF07687">
    <property type="entry name" value="M20_dimer"/>
    <property type="match status" value="1"/>
</dbReference>
<dbReference type="AlphaFoldDB" id="A0A2U1E378"/>
<gene>
    <name evidence="2" type="ORF">C7381_105102</name>
</gene>
<evidence type="ECO:0000313" key="3">
    <source>
        <dbReference type="Proteomes" id="UP000245793"/>
    </source>
</evidence>
<dbReference type="NCBIfam" id="TIGR01891">
    <property type="entry name" value="amidohydrolases"/>
    <property type="match status" value="1"/>
</dbReference>
<dbReference type="Pfam" id="PF01546">
    <property type="entry name" value="Peptidase_M20"/>
    <property type="match status" value="1"/>
</dbReference>
<dbReference type="SUPFAM" id="SSF53187">
    <property type="entry name" value="Zn-dependent exopeptidases"/>
    <property type="match status" value="1"/>
</dbReference>
<comment type="caution">
    <text evidence="2">The sequence shown here is derived from an EMBL/GenBank/DDBJ whole genome shotgun (WGS) entry which is preliminary data.</text>
</comment>
<dbReference type="PANTHER" id="PTHR11014">
    <property type="entry name" value="PEPTIDASE M20 FAMILY MEMBER"/>
    <property type="match status" value="1"/>
</dbReference>
<evidence type="ECO:0000313" key="2">
    <source>
        <dbReference type="EMBL" id="PVY94396.1"/>
    </source>
</evidence>
<dbReference type="Proteomes" id="UP000245793">
    <property type="component" value="Unassembled WGS sequence"/>
</dbReference>
<dbReference type="GO" id="GO:0016787">
    <property type="term" value="F:hydrolase activity"/>
    <property type="evidence" value="ECO:0007669"/>
    <property type="project" value="UniProtKB-KW"/>
</dbReference>
<evidence type="ECO:0000259" key="1">
    <source>
        <dbReference type="Pfam" id="PF07687"/>
    </source>
</evidence>
<accession>A0A2U1E378</accession>
<dbReference type="SUPFAM" id="SSF55031">
    <property type="entry name" value="Bacterial exopeptidase dimerisation domain"/>
    <property type="match status" value="1"/>
</dbReference>
<keyword evidence="2" id="KW-0378">Hydrolase</keyword>
<keyword evidence="3" id="KW-1185">Reference proteome</keyword>
<proteinExistence type="predicted"/>
<dbReference type="InterPro" id="IPR036264">
    <property type="entry name" value="Bact_exopeptidase_dim_dom"/>
</dbReference>
<dbReference type="InterPro" id="IPR002933">
    <property type="entry name" value="Peptidase_M20"/>
</dbReference>
<sequence>MFQPGEETGEGSVAMVRDGAIDGVDNAFGAHIFTIFKTGEIGATTGQTFAANNFVTLTFKGLTTHGSTPQKGVDALIMASSFIMNAQNIISREIDLLEEPVVLTFGKINGGEVANSVCGEVKIEGGFRAFTTESVKFVIDRIKTMANDIAKMYGGEVEIETKQGAAPVFIDENSGKLMQKVAAEIVGEENVKTEVRFSGSEDFGLYLEGFEGRKGVPGAYAIVGAKSDDDERTHKFNHASDFFIDESAMKNGAMMYALYAIEYLNQDEF</sequence>
<name>A0A2U1E378_9FIRM</name>
<dbReference type="InterPro" id="IPR017439">
    <property type="entry name" value="Amidohydrolase"/>
</dbReference>